<comment type="subcellular location">
    <subcellularLocation>
        <location evidence="1 12">Cytoplasm</location>
    </subcellularLocation>
</comment>
<dbReference type="NCBIfam" id="NF008697">
    <property type="entry name" value="PRK11713.4-1"/>
    <property type="match status" value="1"/>
</dbReference>
<sequence>MQYQRFVIESHQKQGDLIQLTEAQNHYLRRVLRLSMRDRAIAITGTGMAWIVELTPDQAKIIASIEINTELSVNVTLLVSLPKQGVDEIVRCCTELGVTTIVPVLSERTVLNPSANKLSRWQRIAAEASEQSERAIVPTIQSPISFTQALTDYSGNQGYFCTARHNAPVLSKILPSQLTMNQSLVIATGCEGGWTDSEILQAQEAQFQLVSLGKRILRAVTAPITAMSLVGAFSEQR</sequence>
<evidence type="ECO:0000256" key="2">
    <source>
        <dbReference type="ARBA" id="ARBA00005528"/>
    </source>
</evidence>
<evidence type="ECO:0000313" key="15">
    <source>
        <dbReference type="Proteomes" id="UP000318453"/>
    </source>
</evidence>
<keyword evidence="9 12" id="KW-0949">S-adenosyl-L-methionine</keyword>
<dbReference type="Gene3D" id="3.40.1280.10">
    <property type="match status" value="1"/>
</dbReference>
<dbReference type="KEGG" id="enn:FRE64_00200"/>
<dbReference type="PIRSF" id="PIRSF015601">
    <property type="entry name" value="MTase_slr0722"/>
    <property type="match status" value="1"/>
</dbReference>
<keyword evidence="7 12" id="KW-0489">Methyltransferase</keyword>
<dbReference type="SUPFAM" id="SSF75217">
    <property type="entry name" value="alpha/beta knot"/>
    <property type="match status" value="1"/>
</dbReference>
<feature type="domain" description="Ribosomal RNA small subunit methyltransferase E methyltransferase" evidence="13">
    <location>
        <begin position="70"/>
        <end position="230"/>
    </location>
</feature>
<dbReference type="GO" id="GO:0070042">
    <property type="term" value="F:rRNA (uridine-N3-)-methyltransferase activity"/>
    <property type="evidence" value="ECO:0007669"/>
    <property type="project" value="TreeGrafter"/>
</dbReference>
<evidence type="ECO:0000256" key="6">
    <source>
        <dbReference type="ARBA" id="ARBA00022552"/>
    </source>
</evidence>
<comment type="function">
    <text evidence="10 12">Specifically methylates the N3 position of the uracil ring of uridine 1498 (m3U1498) in 16S rRNA. Acts on the fully assembled 30S ribosomal subunit.</text>
</comment>
<dbReference type="PANTHER" id="PTHR30027">
    <property type="entry name" value="RIBOSOMAL RNA SMALL SUBUNIT METHYLTRANSFERASE E"/>
    <property type="match status" value="1"/>
</dbReference>
<organism evidence="14 15">
    <name type="scientific">Euhalothece natronophila Z-M001</name>
    <dbReference type="NCBI Taxonomy" id="522448"/>
    <lineage>
        <taxon>Bacteria</taxon>
        <taxon>Bacillati</taxon>
        <taxon>Cyanobacteriota</taxon>
        <taxon>Cyanophyceae</taxon>
        <taxon>Oscillatoriophycideae</taxon>
        <taxon>Chroococcales</taxon>
        <taxon>Halothecacae</taxon>
        <taxon>Halothece cluster</taxon>
        <taxon>Euhalothece</taxon>
    </lineage>
</organism>
<evidence type="ECO:0000256" key="9">
    <source>
        <dbReference type="ARBA" id="ARBA00022691"/>
    </source>
</evidence>
<dbReference type="GO" id="GO:0070475">
    <property type="term" value="P:rRNA base methylation"/>
    <property type="evidence" value="ECO:0007669"/>
    <property type="project" value="TreeGrafter"/>
</dbReference>
<name>A0A5B8NH10_9CHRO</name>
<dbReference type="InterPro" id="IPR046886">
    <property type="entry name" value="RsmE_MTase_dom"/>
</dbReference>
<comment type="catalytic activity">
    <reaction evidence="11 12">
        <text>uridine(1498) in 16S rRNA + S-adenosyl-L-methionine = N(3)-methyluridine(1498) in 16S rRNA + S-adenosyl-L-homocysteine + H(+)</text>
        <dbReference type="Rhea" id="RHEA:42920"/>
        <dbReference type="Rhea" id="RHEA-COMP:10283"/>
        <dbReference type="Rhea" id="RHEA-COMP:10284"/>
        <dbReference type="ChEBI" id="CHEBI:15378"/>
        <dbReference type="ChEBI" id="CHEBI:57856"/>
        <dbReference type="ChEBI" id="CHEBI:59789"/>
        <dbReference type="ChEBI" id="CHEBI:65315"/>
        <dbReference type="ChEBI" id="CHEBI:74502"/>
        <dbReference type="EC" id="2.1.1.193"/>
    </reaction>
</comment>
<proteinExistence type="inferred from homology"/>
<keyword evidence="8 12" id="KW-0808">Transferase</keyword>
<dbReference type="OrthoDB" id="9815641at2"/>
<evidence type="ECO:0000256" key="1">
    <source>
        <dbReference type="ARBA" id="ARBA00004496"/>
    </source>
</evidence>
<dbReference type="GO" id="GO:0005737">
    <property type="term" value="C:cytoplasm"/>
    <property type="evidence" value="ECO:0007669"/>
    <property type="project" value="UniProtKB-SubCell"/>
</dbReference>
<dbReference type="PANTHER" id="PTHR30027:SF3">
    <property type="entry name" value="16S RRNA (URACIL(1498)-N(3))-METHYLTRANSFERASE"/>
    <property type="match status" value="1"/>
</dbReference>
<evidence type="ECO:0000256" key="3">
    <source>
        <dbReference type="ARBA" id="ARBA00012328"/>
    </source>
</evidence>
<keyword evidence="5 12" id="KW-0963">Cytoplasm</keyword>
<evidence type="ECO:0000256" key="11">
    <source>
        <dbReference type="ARBA" id="ARBA00047944"/>
    </source>
</evidence>
<keyword evidence="6 12" id="KW-0698">rRNA processing</keyword>
<dbReference type="InterPro" id="IPR015947">
    <property type="entry name" value="PUA-like_sf"/>
</dbReference>
<dbReference type="EMBL" id="CP042326">
    <property type="protein sequence ID" value="QDZ38502.1"/>
    <property type="molecule type" value="Genomic_DNA"/>
</dbReference>
<evidence type="ECO:0000256" key="8">
    <source>
        <dbReference type="ARBA" id="ARBA00022679"/>
    </source>
</evidence>
<evidence type="ECO:0000256" key="10">
    <source>
        <dbReference type="ARBA" id="ARBA00025699"/>
    </source>
</evidence>
<protein>
    <recommendedName>
        <fullName evidence="4 12">Ribosomal RNA small subunit methyltransferase E</fullName>
        <ecNumber evidence="3 12">2.1.1.193</ecNumber>
    </recommendedName>
</protein>
<evidence type="ECO:0000256" key="5">
    <source>
        <dbReference type="ARBA" id="ARBA00022490"/>
    </source>
</evidence>
<evidence type="ECO:0000256" key="7">
    <source>
        <dbReference type="ARBA" id="ARBA00022603"/>
    </source>
</evidence>
<gene>
    <name evidence="14" type="ORF">FRE64_00200</name>
</gene>
<dbReference type="Pfam" id="PF04452">
    <property type="entry name" value="Methyltrans_RNA"/>
    <property type="match status" value="1"/>
</dbReference>
<comment type="similarity">
    <text evidence="2 12">Belongs to the RNA methyltransferase RsmE family.</text>
</comment>
<dbReference type="CDD" id="cd18084">
    <property type="entry name" value="RsmE-like"/>
    <property type="match status" value="1"/>
</dbReference>
<evidence type="ECO:0000313" key="14">
    <source>
        <dbReference type="EMBL" id="QDZ38502.1"/>
    </source>
</evidence>
<dbReference type="InterPro" id="IPR029028">
    <property type="entry name" value="Alpha/beta_knot_MTases"/>
</dbReference>
<dbReference type="EC" id="2.1.1.193" evidence="3 12"/>
<evidence type="ECO:0000256" key="4">
    <source>
        <dbReference type="ARBA" id="ARBA00013673"/>
    </source>
</evidence>
<keyword evidence="15" id="KW-1185">Reference proteome</keyword>
<evidence type="ECO:0000259" key="13">
    <source>
        <dbReference type="Pfam" id="PF04452"/>
    </source>
</evidence>
<dbReference type="InterPro" id="IPR029026">
    <property type="entry name" value="tRNA_m1G_MTases_N"/>
</dbReference>
<accession>A0A5B8NH10</accession>
<dbReference type="RefSeq" id="WP_146294113.1">
    <property type="nucleotide sequence ID" value="NZ_CP042326.1"/>
</dbReference>
<dbReference type="AlphaFoldDB" id="A0A5B8NH10"/>
<dbReference type="NCBIfam" id="TIGR00046">
    <property type="entry name" value="RsmE family RNA methyltransferase"/>
    <property type="match status" value="1"/>
</dbReference>
<evidence type="ECO:0000256" key="12">
    <source>
        <dbReference type="PIRNR" id="PIRNR015601"/>
    </source>
</evidence>
<dbReference type="InterPro" id="IPR006700">
    <property type="entry name" value="RsmE"/>
</dbReference>
<reference evidence="14" key="1">
    <citation type="submission" date="2019-08" db="EMBL/GenBank/DDBJ databases">
        <title>Carotenoids and Carotenoid Binding Proteins in the Halophilic Cyanobacterium Euhalothece sp. ZM00.</title>
        <authorList>
            <person name="Cho S.M."/>
            <person name="Song J.Y."/>
            <person name="Park Y.-I."/>
        </authorList>
    </citation>
    <scope>NUCLEOTIDE SEQUENCE [LARGE SCALE GENOMIC DNA]</scope>
    <source>
        <strain evidence="14">Z-M001</strain>
    </source>
</reference>
<dbReference type="SUPFAM" id="SSF88697">
    <property type="entry name" value="PUA domain-like"/>
    <property type="match status" value="1"/>
</dbReference>
<dbReference type="Proteomes" id="UP000318453">
    <property type="component" value="Chromosome"/>
</dbReference>